<dbReference type="PANTHER" id="PTHR10947">
    <property type="entry name" value="PHENYLALANYL-TRNA SYNTHETASE BETA CHAIN AND LEUCINE-RICH REPEAT-CONTAINING PROTEIN 47"/>
    <property type="match status" value="1"/>
</dbReference>
<dbReference type="SUPFAM" id="SSF56037">
    <property type="entry name" value="PheT/TilS domain"/>
    <property type="match status" value="1"/>
</dbReference>
<dbReference type="InterPro" id="IPR020825">
    <property type="entry name" value="Phe-tRNA_synthase-like_B3/B4"/>
</dbReference>
<dbReference type="Gene3D" id="3.50.40.10">
    <property type="entry name" value="Phenylalanyl-trna Synthetase, Chain B, domain 3"/>
    <property type="match status" value="1"/>
</dbReference>
<dbReference type="PROSITE" id="PS50886">
    <property type="entry name" value="TRBD"/>
    <property type="match status" value="1"/>
</dbReference>
<sequence length="796" mass="88163">MKFSELWLREWANPAISSDALSDQITMAGLEVDGVEKVAGQFHGVFVGEVVECGQHPNADKLRVTKVNVGGERLLDIVCGAPNCRQGLRVAVATIGAVLPGDFKIKPAKLRGEPSEGMLCSFSELGIANDQDGIIELPTDAPIGVDLRDYMKLDDNAIEISITPNRADCLSIMGVARDVAVINKLSMMAEPKIEAVQPTTDATFPIRVDAPEACPRYLGRVIKNVNVKATTPLWMREKLRRGGIRSIDPIVDITNYVLLELGQPLHAFDLDRLNGSIIVRLAEQDEKLTLLDGNEIELSAETLVISDEKQPVAMAGIFGGEHSGVNTETQHIMLESAFFAPLAITGRARRYGLHTDASHRFERGVDPQLQHKAIEYATQLLIDICGGEAGEVVDVTSESHLPKPAMITLNRNKLDRLIGHHVADEQVTDILTRLGCQVTVQNDSWQVVAPSWRFDMQIEEDLVEEVARIYGYNNIPDVPVRADLIMTSHREADLPLKRVKAMLVDKGYQEAITYSFVDPKVQQYLHPQEKALILPNPISADMSAMRLSLLTGLLTTVAYNQNRQQNRVRLFETGLRFVPDDKAEHGVRQELMLGGVIAGNRFEEHWSIEKQTVDFFDLKGDLESVLEMTGKLSAISFKAEEHPALHPGQSAGIYLENRYIGYIGVVHPELERKLDLNSRTVVFELLWGSLVDRMIPEMKEVSRFPSNRRDIAIVVPENVAAEDILAECKKIGVNHIVGINLFDVYCGKGVAEGYKSLAISLILQDTSRTLEEEEISAAINKCVAALAQRFQASLRD</sequence>
<dbReference type="InterPro" id="IPR045060">
    <property type="entry name" value="Phe-tRNA-ligase_IIc_bsu"/>
</dbReference>
<keyword evidence="7 15" id="KW-0479">Metal-binding</keyword>
<dbReference type="FunFam" id="3.30.930.10:FF:000022">
    <property type="entry name" value="Phenylalanine--tRNA ligase beta subunit"/>
    <property type="match status" value="1"/>
</dbReference>
<keyword evidence="8 15" id="KW-0547">Nucleotide-binding</keyword>
<evidence type="ECO:0000259" key="17">
    <source>
        <dbReference type="PROSITE" id="PS50886"/>
    </source>
</evidence>
<keyword evidence="5 16" id="KW-0820">tRNA-binding</keyword>
<keyword evidence="11 16" id="KW-0694">RNA-binding</keyword>
<dbReference type="SMART" id="SM00896">
    <property type="entry name" value="FDX-ACB"/>
    <property type="match status" value="1"/>
</dbReference>
<dbReference type="NCBIfam" id="TIGR00472">
    <property type="entry name" value="pheT_bact"/>
    <property type="match status" value="1"/>
</dbReference>
<evidence type="ECO:0000259" key="19">
    <source>
        <dbReference type="PROSITE" id="PS51483"/>
    </source>
</evidence>
<dbReference type="Pfam" id="PF01588">
    <property type="entry name" value="tRNA_bind"/>
    <property type="match status" value="1"/>
</dbReference>
<dbReference type="InterPro" id="IPR012340">
    <property type="entry name" value="NA-bd_OB-fold"/>
</dbReference>
<keyword evidence="9 15" id="KW-0067">ATP-binding</keyword>
<name>A0A1I4YX75_9GAMM</name>
<dbReference type="InterPro" id="IPR009061">
    <property type="entry name" value="DNA-bd_dom_put_sf"/>
</dbReference>
<evidence type="ECO:0000256" key="2">
    <source>
        <dbReference type="ARBA" id="ARBA00008653"/>
    </source>
</evidence>
<comment type="catalytic activity">
    <reaction evidence="14 15">
        <text>tRNA(Phe) + L-phenylalanine + ATP = L-phenylalanyl-tRNA(Phe) + AMP + diphosphate + H(+)</text>
        <dbReference type="Rhea" id="RHEA:19413"/>
        <dbReference type="Rhea" id="RHEA-COMP:9668"/>
        <dbReference type="Rhea" id="RHEA-COMP:9699"/>
        <dbReference type="ChEBI" id="CHEBI:15378"/>
        <dbReference type="ChEBI" id="CHEBI:30616"/>
        <dbReference type="ChEBI" id="CHEBI:33019"/>
        <dbReference type="ChEBI" id="CHEBI:58095"/>
        <dbReference type="ChEBI" id="CHEBI:78442"/>
        <dbReference type="ChEBI" id="CHEBI:78531"/>
        <dbReference type="ChEBI" id="CHEBI:456215"/>
        <dbReference type="EC" id="6.1.1.20"/>
    </reaction>
</comment>
<dbReference type="InterPro" id="IPR002547">
    <property type="entry name" value="tRNA-bd_dom"/>
</dbReference>
<dbReference type="FunFam" id="2.40.50.140:FF:000045">
    <property type="entry name" value="Phenylalanine--tRNA ligase beta subunit"/>
    <property type="match status" value="1"/>
</dbReference>
<dbReference type="Pfam" id="PF03484">
    <property type="entry name" value="B5"/>
    <property type="match status" value="1"/>
</dbReference>
<dbReference type="FunFam" id="3.30.56.10:FF:000002">
    <property type="entry name" value="Phenylalanine--tRNA ligase beta subunit"/>
    <property type="match status" value="1"/>
</dbReference>
<dbReference type="Gene3D" id="3.30.56.10">
    <property type="match status" value="2"/>
</dbReference>
<dbReference type="CDD" id="cd00769">
    <property type="entry name" value="PheRS_beta_core"/>
    <property type="match status" value="1"/>
</dbReference>
<evidence type="ECO:0000256" key="9">
    <source>
        <dbReference type="ARBA" id="ARBA00022840"/>
    </source>
</evidence>
<feature type="binding site" evidence="15">
    <location>
        <position position="464"/>
    </location>
    <ligand>
        <name>Mg(2+)</name>
        <dbReference type="ChEBI" id="CHEBI:18420"/>
        <note>shared with alpha subunit</note>
    </ligand>
</feature>
<evidence type="ECO:0000256" key="15">
    <source>
        <dbReference type="HAMAP-Rule" id="MF_00283"/>
    </source>
</evidence>
<dbReference type="GO" id="GO:0000049">
    <property type="term" value="F:tRNA binding"/>
    <property type="evidence" value="ECO:0007669"/>
    <property type="project" value="UniProtKB-UniRule"/>
</dbReference>
<evidence type="ECO:0000256" key="8">
    <source>
        <dbReference type="ARBA" id="ARBA00022741"/>
    </source>
</evidence>
<dbReference type="InterPro" id="IPR036690">
    <property type="entry name" value="Fdx_antiC-bd_sf"/>
</dbReference>
<dbReference type="SMART" id="SM00873">
    <property type="entry name" value="B3_4"/>
    <property type="match status" value="1"/>
</dbReference>
<comment type="subunit">
    <text evidence="3 15">Tetramer of two alpha and two beta subunits.</text>
</comment>
<dbReference type="FunFam" id="3.50.40.10:FF:000001">
    <property type="entry name" value="Phenylalanine--tRNA ligase beta subunit"/>
    <property type="match status" value="1"/>
</dbReference>
<dbReference type="GO" id="GO:0004826">
    <property type="term" value="F:phenylalanine-tRNA ligase activity"/>
    <property type="evidence" value="ECO:0007669"/>
    <property type="project" value="UniProtKB-UniRule"/>
</dbReference>
<evidence type="ECO:0000256" key="7">
    <source>
        <dbReference type="ARBA" id="ARBA00022723"/>
    </source>
</evidence>
<feature type="domain" description="FDX-ACB" evidence="18">
    <location>
        <begin position="702"/>
        <end position="795"/>
    </location>
</feature>
<dbReference type="Pfam" id="PF03147">
    <property type="entry name" value="FDX-ACB"/>
    <property type="match status" value="1"/>
</dbReference>
<dbReference type="Pfam" id="PF17759">
    <property type="entry name" value="tRNA_synthFbeta"/>
    <property type="match status" value="1"/>
</dbReference>
<keyword evidence="12 15" id="KW-0648">Protein biosynthesis</keyword>
<protein>
    <recommendedName>
        <fullName evidence="15">Phenylalanine--tRNA ligase beta subunit</fullName>
        <ecNumber evidence="15">6.1.1.20</ecNumber>
    </recommendedName>
    <alternativeName>
        <fullName evidence="15">Phenylalanyl-tRNA synthetase beta subunit</fullName>
        <shortName evidence="15">PheRS</shortName>
    </alternativeName>
</protein>
<dbReference type="OrthoDB" id="9805455at2"/>
<dbReference type="RefSeq" id="WP_092517444.1">
    <property type="nucleotide sequence ID" value="NZ_CAWRAH010000048.1"/>
</dbReference>
<evidence type="ECO:0000313" key="21">
    <source>
        <dbReference type="Proteomes" id="UP000199011"/>
    </source>
</evidence>
<feature type="binding site" evidence="15">
    <location>
        <position position="461"/>
    </location>
    <ligand>
        <name>Mg(2+)</name>
        <dbReference type="ChEBI" id="CHEBI:18420"/>
        <note>shared with alpha subunit</note>
    </ligand>
</feature>
<feature type="binding site" evidence="15">
    <location>
        <position position="465"/>
    </location>
    <ligand>
        <name>Mg(2+)</name>
        <dbReference type="ChEBI" id="CHEBI:18420"/>
        <note>shared with alpha subunit</note>
    </ligand>
</feature>
<dbReference type="InterPro" id="IPR041616">
    <property type="entry name" value="PheRS_beta_core"/>
</dbReference>
<dbReference type="GO" id="GO:0009328">
    <property type="term" value="C:phenylalanine-tRNA ligase complex"/>
    <property type="evidence" value="ECO:0007669"/>
    <property type="project" value="TreeGrafter"/>
</dbReference>
<keyword evidence="4 15" id="KW-0963">Cytoplasm</keyword>
<dbReference type="FunFam" id="3.30.70.380:FF:000001">
    <property type="entry name" value="Phenylalanine--tRNA ligase beta subunit"/>
    <property type="match status" value="1"/>
</dbReference>
<dbReference type="PANTHER" id="PTHR10947:SF0">
    <property type="entry name" value="PHENYLALANINE--TRNA LIGASE BETA SUBUNIT"/>
    <property type="match status" value="1"/>
</dbReference>
<reference evidence="21" key="1">
    <citation type="submission" date="2016-10" db="EMBL/GenBank/DDBJ databases">
        <authorList>
            <person name="Varghese N."/>
            <person name="Submissions S."/>
        </authorList>
    </citation>
    <scope>NUCLEOTIDE SEQUENCE [LARGE SCALE GENOMIC DNA]</scope>
    <source>
        <strain evidence="21">DSM 16522</strain>
    </source>
</reference>
<organism evidence="20 21">
    <name type="scientific">Xenorhabdus japonica</name>
    <dbReference type="NCBI Taxonomy" id="53341"/>
    <lineage>
        <taxon>Bacteria</taxon>
        <taxon>Pseudomonadati</taxon>
        <taxon>Pseudomonadota</taxon>
        <taxon>Gammaproteobacteria</taxon>
        <taxon>Enterobacterales</taxon>
        <taxon>Morganellaceae</taxon>
        <taxon>Xenorhabdus</taxon>
    </lineage>
</organism>
<dbReference type="PROSITE" id="PS51447">
    <property type="entry name" value="FDX_ACB"/>
    <property type="match status" value="1"/>
</dbReference>
<keyword evidence="21" id="KW-1185">Reference proteome</keyword>
<evidence type="ECO:0000313" key="20">
    <source>
        <dbReference type="EMBL" id="SFN42635.1"/>
    </source>
</evidence>
<evidence type="ECO:0000256" key="16">
    <source>
        <dbReference type="PROSITE-ProRule" id="PRU00209"/>
    </source>
</evidence>
<comment type="subcellular location">
    <subcellularLocation>
        <location evidence="1 15">Cytoplasm</location>
    </subcellularLocation>
</comment>
<dbReference type="InterPro" id="IPR033714">
    <property type="entry name" value="tRNA_bind_bactPheRS"/>
</dbReference>
<evidence type="ECO:0000256" key="12">
    <source>
        <dbReference type="ARBA" id="ARBA00022917"/>
    </source>
</evidence>
<evidence type="ECO:0000256" key="1">
    <source>
        <dbReference type="ARBA" id="ARBA00004496"/>
    </source>
</evidence>
<dbReference type="SMART" id="SM00874">
    <property type="entry name" value="B5"/>
    <property type="match status" value="1"/>
</dbReference>
<dbReference type="GO" id="GO:0006432">
    <property type="term" value="P:phenylalanyl-tRNA aminoacylation"/>
    <property type="evidence" value="ECO:0007669"/>
    <property type="project" value="UniProtKB-UniRule"/>
</dbReference>
<dbReference type="STRING" id="53341.SAMN05421579_103113"/>
<evidence type="ECO:0000256" key="3">
    <source>
        <dbReference type="ARBA" id="ARBA00011209"/>
    </source>
</evidence>
<dbReference type="CDD" id="cd02796">
    <property type="entry name" value="tRNA_bind_bactPheRS"/>
    <property type="match status" value="1"/>
</dbReference>
<evidence type="ECO:0000256" key="10">
    <source>
        <dbReference type="ARBA" id="ARBA00022842"/>
    </source>
</evidence>
<dbReference type="SUPFAM" id="SSF55681">
    <property type="entry name" value="Class II aaRS and biotin synthetases"/>
    <property type="match status" value="1"/>
</dbReference>
<dbReference type="Pfam" id="PF03483">
    <property type="entry name" value="B3_4"/>
    <property type="match status" value="1"/>
</dbReference>
<dbReference type="SUPFAM" id="SSF46955">
    <property type="entry name" value="Putative DNA-binding domain"/>
    <property type="match status" value="1"/>
</dbReference>
<dbReference type="HAMAP" id="MF_00283">
    <property type="entry name" value="Phe_tRNA_synth_beta1"/>
    <property type="match status" value="1"/>
</dbReference>
<dbReference type="InterPro" id="IPR045864">
    <property type="entry name" value="aa-tRNA-synth_II/BPL/LPL"/>
</dbReference>
<keyword evidence="10 15" id="KW-0460">Magnesium</keyword>
<dbReference type="PROSITE" id="PS51483">
    <property type="entry name" value="B5"/>
    <property type="match status" value="1"/>
</dbReference>
<dbReference type="NCBIfam" id="NF045760">
    <property type="entry name" value="YtpR"/>
    <property type="match status" value="1"/>
</dbReference>
<evidence type="ECO:0000256" key="4">
    <source>
        <dbReference type="ARBA" id="ARBA00022490"/>
    </source>
</evidence>
<evidence type="ECO:0000256" key="14">
    <source>
        <dbReference type="ARBA" id="ARBA00049255"/>
    </source>
</evidence>
<dbReference type="GO" id="GO:0000287">
    <property type="term" value="F:magnesium ion binding"/>
    <property type="evidence" value="ECO:0007669"/>
    <property type="project" value="UniProtKB-UniRule"/>
</dbReference>
<dbReference type="AlphaFoldDB" id="A0A1I4YX75"/>
<dbReference type="Proteomes" id="UP000199011">
    <property type="component" value="Unassembled WGS sequence"/>
</dbReference>
<gene>
    <name evidence="15" type="primary">pheT</name>
    <name evidence="20" type="ORF">SAMN05421579_103113</name>
</gene>
<dbReference type="SUPFAM" id="SSF54991">
    <property type="entry name" value="Anticodon-binding domain of PheRS"/>
    <property type="match status" value="1"/>
</dbReference>
<dbReference type="SUPFAM" id="SSF50249">
    <property type="entry name" value="Nucleic acid-binding proteins"/>
    <property type="match status" value="1"/>
</dbReference>
<evidence type="ECO:0000256" key="11">
    <source>
        <dbReference type="ARBA" id="ARBA00022884"/>
    </source>
</evidence>
<proteinExistence type="inferred from homology"/>
<dbReference type="EC" id="6.1.1.20" evidence="15"/>
<evidence type="ECO:0000256" key="13">
    <source>
        <dbReference type="ARBA" id="ARBA00023146"/>
    </source>
</evidence>
<dbReference type="InterPro" id="IPR005121">
    <property type="entry name" value="Fdx_antiC-bd"/>
</dbReference>
<accession>A0A1I4YX75</accession>
<feature type="binding site" evidence="15">
    <location>
        <position position="455"/>
    </location>
    <ligand>
        <name>Mg(2+)</name>
        <dbReference type="ChEBI" id="CHEBI:18420"/>
        <note>shared with alpha subunit</note>
    </ligand>
</feature>
<dbReference type="GO" id="GO:0005524">
    <property type="term" value="F:ATP binding"/>
    <property type="evidence" value="ECO:0007669"/>
    <property type="project" value="UniProtKB-UniRule"/>
</dbReference>
<feature type="domain" description="B5" evidence="19">
    <location>
        <begin position="402"/>
        <end position="477"/>
    </location>
</feature>
<evidence type="ECO:0000256" key="5">
    <source>
        <dbReference type="ARBA" id="ARBA00022555"/>
    </source>
</evidence>
<keyword evidence="13 15" id="KW-0030">Aminoacyl-tRNA synthetase</keyword>
<dbReference type="InterPro" id="IPR004532">
    <property type="entry name" value="Phe-tRNA-ligase_IIc_bsu_bact"/>
</dbReference>
<feature type="domain" description="TRNA-binding" evidence="17">
    <location>
        <begin position="39"/>
        <end position="148"/>
    </location>
</feature>
<dbReference type="Gene3D" id="3.30.930.10">
    <property type="entry name" value="Bira Bifunctional Protein, Domain 2"/>
    <property type="match status" value="1"/>
</dbReference>
<evidence type="ECO:0000259" key="18">
    <source>
        <dbReference type="PROSITE" id="PS51447"/>
    </source>
</evidence>
<dbReference type="Gene3D" id="3.30.70.380">
    <property type="entry name" value="Ferrodoxin-fold anticodon-binding domain"/>
    <property type="match status" value="1"/>
</dbReference>
<dbReference type="Gene3D" id="2.40.50.140">
    <property type="entry name" value="Nucleic acid-binding proteins"/>
    <property type="match status" value="1"/>
</dbReference>
<dbReference type="EMBL" id="FOVO01000003">
    <property type="protein sequence ID" value="SFN42635.1"/>
    <property type="molecule type" value="Genomic_DNA"/>
</dbReference>
<dbReference type="InterPro" id="IPR005147">
    <property type="entry name" value="tRNA_synthase_B5-dom"/>
</dbReference>
<keyword evidence="6 15" id="KW-0436">Ligase</keyword>
<evidence type="ECO:0000256" key="6">
    <source>
        <dbReference type="ARBA" id="ARBA00022598"/>
    </source>
</evidence>
<comment type="cofactor">
    <cofactor evidence="15">
        <name>Mg(2+)</name>
        <dbReference type="ChEBI" id="CHEBI:18420"/>
    </cofactor>
    <text evidence="15">Binds 2 magnesium ions per tetramer.</text>
</comment>
<dbReference type="InterPro" id="IPR005146">
    <property type="entry name" value="B3/B4_tRNA-bd"/>
</dbReference>
<comment type="similarity">
    <text evidence="2 15">Belongs to the phenylalanyl-tRNA synthetase beta subunit family. Type 1 subfamily.</text>
</comment>